<sequence length="247" mass="29132">MNQSNEPQKTPRIYPVEPDKELLVWEKWITIRKEEAMKLAKQTKRSPADLVINLVQDVREDKERKIVLEDAQIEEKVGVRDTLWDQPHRLKQRCYCDPVYEIHRTPAQMGQPPLIEHIGVPKDIQKTEMGVIVTLNEQVKRVGRSKLYLQNLGTVTLRYCWKKIKKPIPFIPEDTYDQVFFFNKNEDVLPPGQDKEIFFTFISDKPVNDVVDKATVTTPQIYPYKKYFLEAELFVMKNPYASIIRRK</sequence>
<name>A0ACC0JK91_CHOFU</name>
<protein>
    <submittedName>
        <fullName evidence="1">Uncharacterized protein</fullName>
    </submittedName>
</protein>
<comment type="caution">
    <text evidence="1">The sequence shown here is derived from an EMBL/GenBank/DDBJ whole genome shotgun (WGS) entry which is preliminary data.</text>
</comment>
<organism evidence="1 2">
    <name type="scientific">Choristoneura fumiferana</name>
    <name type="common">Spruce budworm moth</name>
    <name type="synonym">Archips fumiferana</name>
    <dbReference type="NCBI Taxonomy" id="7141"/>
    <lineage>
        <taxon>Eukaryota</taxon>
        <taxon>Metazoa</taxon>
        <taxon>Ecdysozoa</taxon>
        <taxon>Arthropoda</taxon>
        <taxon>Hexapoda</taxon>
        <taxon>Insecta</taxon>
        <taxon>Pterygota</taxon>
        <taxon>Neoptera</taxon>
        <taxon>Endopterygota</taxon>
        <taxon>Lepidoptera</taxon>
        <taxon>Glossata</taxon>
        <taxon>Ditrysia</taxon>
        <taxon>Tortricoidea</taxon>
        <taxon>Tortricidae</taxon>
        <taxon>Tortricinae</taxon>
        <taxon>Choristoneura</taxon>
    </lineage>
</organism>
<keyword evidence="2" id="KW-1185">Reference proteome</keyword>
<dbReference type="EMBL" id="CM046104">
    <property type="protein sequence ID" value="KAI8424550.1"/>
    <property type="molecule type" value="Genomic_DNA"/>
</dbReference>
<gene>
    <name evidence="1" type="ORF">MSG28_003007</name>
</gene>
<evidence type="ECO:0000313" key="2">
    <source>
        <dbReference type="Proteomes" id="UP001064048"/>
    </source>
</evidence>
<dbReference type="Proteomes" id="UP001064048">
    <property type="component" value="Chromosome 4"/>
</dbReference>
<reference evidence="1 2" key="1">
    <citation type="journal article" date="2022" name="Genome Biol. Evol.">
        <title>The Spruce Budworm Genome: Reconstructing the Evolutionary History of Antifreeze Proteins.</title>
        <authorList>
            <person name="Beliveau C."/>
            <person name="Gagne P."/>
            <person name="Picq S."/>
            <person name="Vernygora O."/>
            <person name="Keeling C.I."/>
            <person name="Pinkney K."/>
            <person name="Doucet D."/>
            <person name="Wen F."/>
            <person name="Johnston J.S."/>
            <person name="Maaroufi H."/>
            <person name="Boyle B."/>
            <person name="Laroche J."/>
            <person name="Dewar K."/>
            <person name="Juretic N."/>
            <person name="Blackburn G."/>
            <person name="Nisole A."/>
            <person name="Brunet B."/>
            <person name="Brandao M."/>
            <person name="Lumley L."/>
            <person name="Duan J."/>
            <person name="Quan G."/>
            <person name="Lucarotti C.J."/>
            <person name="Roe A.D."/>
            <person name="Sperling F.A.H."/>
            <person name="Levesque R.C."/>
            <person name="Cusson M."/>
        </authorList>
    </citation>
    <scope>NUCLEOTIDE SEQUENCE [LARGE SCALE GENOMIC DNA]</scope>
    <source>
        <strain evidence="1">Glfc:IPQL:Cfum</strain>
    </source>
</reference>
<proteinExistence type="predicted"/>
<evidence type="ECO:0000313" key="1">
    <source>
        <dbReference type="EMBL" id="KAI8424550.1"/>
    </source>
</evidence>
<accession>A0ACC0JK91</accession>